<dbReference type="PANTHER" id="PTHR42713">
    <property type="entry name" value="HISTIDINE KINASE-RELATED"/>
    <property type="match status" value="1"/>
</dbReference>
<dbReference type="InterPro" id="IPR018060">
    <property type="entry name" value="HTH_AraC"/>
</dbReference>
<dbReference type="Gene3D" id="1.10.10.60">
    <property type="entry name" value="Homeodomain-like"/>
    <property type="match status" value="2"/>
</dbReference>
<feature type="modified residue" description="4-aspartylphosphate" evidence="10">
    <location>
        <position position="55"/>
    </location>
</feature>
<evidence type="ECO:0000313" key="14">
    <source>
        <dbReference type="EMBL" id="HIV40242.1"/>
    </source>
</evidence>
<evidence type="ECO:0000256" key="3">
    <source>
        <dbReference type="ARBA" id="ARBA00022490"/>
    </source>
</evidence>
<dbReference type="PROSITE" id="PS01124">
    <property type="entry name" value="HTH_ARAC_FAMILY_2"/>
    <property type="match status" value="1"/>
</dbReference>
<dbReference type="PROSITE" id="PS50110">
    <property type="entry name" value="RESPONSE_REGULATORY"/>
    <property type="match status" value="1"/>
</dbReference>
<sequence>MYKALIVDDEKMIRMGMKKVIPWEDLGIGEVYTAASAAEALEVLDKNRPQIMITDIQMNGMTGLELIEKAKNIIPELRVIVLTGYDNFEYARQSLRLQVQDFFLKPIEEENLSRALGEQVKQLDEAEEEKRNFRLQQRTQGTAEQMELEKCIRGIISRPKESNQIMDVLEQYYGFQMDQGLQIVLIIPAKNYSGQEAEQDFHEMSVKNICMSVVDAQGEGITFSEEDGILGIVYFAEEESSVIEHIEELSGILKDEFDTKPKIVVGSAVSGFSNLYISYNDAKYLLNTEKESIQDIIQTFGEQNKSNIFRDIFSELKGIMCSNTGNTEYVMKAFHTFVKATESYNLSQQTVRRLCFEMASDTYFAYMGESKETEPGRLDALSKSLLSANREEACEVTEMFLNQMLGKEEESVHEIVDKAKYYISEHLTEDLTVSNIAASLYITPNYFSRLFKRVTKEGCNEYIVRKRIEKAKSLLETTSLKTGKIAMMVGYRDTNYFSLAFKKHTGKSPTKYREEMQKHGTEA</sequence>
<gene>
    <name evidence="14" type="ORF">H9747_14815</name>
</gene>
<evidence type="ECO:0000256" key="4">
    <source>
        <dbReference type="ARBA" id="ARBA00022553"/>
    </source>
</evidence>
<dbReference type="SUPFAM" id="SSF46689">
    <property type="entry name" value="Homeodomain-like"/>
    <property type="match status" value="2"/>
</dbReference>
<accession>A0A9D1PHA2</accession>
<evidence type="ECO:0000256" key="11">
    <source>
        <dbReference type="SAM" id="Coils"/>
    </source>
</evidence>
<evidence type="ECO:0000256" key="6">
    <source>
        <dbReference type="ARBA" id="ARBA00023015"/>
    </source>
</evidence>
<evidence type="ECO:0000313" key="15">
    <source>
        <dbReference type="Proteomes" id="UP000886814"/>
    </source>
</evidence>
<comment type="subcellular location">
    <subcellularLocation>
        <location evidence="1">Cytoplasm</location>
    </subcellularLocation>
</comment>
<keyword evidence="3" id="KW-0963">Cytoplasm</keyword>
<feature type="domain" description="HTH araC/xylS-type" evidence="12">
    <location>
        <begin position="417"/>
        <end position="515"/>
    </location>
</feature>
<dbReference type="PANTHER" id="PTHR42713:SF3">
    <property type="entry name" value="TRANSCRIPTIONAL REGULATORY PROTEIN HPTR"/>
    <property type="match status" value="1"/>
</dbReference>
<keyword evidence="7" id="KW-0238">DNA-binding</keyword>
<dbReference type="Proteomes" id="UP000886814">
    <property type="component" value="Unassembled WGS sequence"/>
</dbReference>
<keyword evidence="5" id="KW-0902">Two-component regulatory system</keyword>
<comment type="function">
    <text evidence="9">May play the central regulatory role in sporulation. It may be an element of the effector pathway responsible for the activation of sporulation genes in response to nutritional stress. Spo0A may act in concert with spo0H (a sigma factor) to control the expression of some genes that are critical to the sporulation process.</text>
</comment>
<dbReference type="CDD" id="cd17536">
    <property type="entry name" value="REC_YesN-like"/>
    <property type="match status" value="1"/>
</dbReference>
<organism evidence="14 15">
    <name type="scientific">Candidatus Blautia stercorigallinarum</name>
    <dbReference type="NCBI Taxonomy" id="2838501"/>
    <lineage>
        <taxon>Bacteria</taxon>
        <taxon>Bacillati</taxon>
        <taxon>Bacillota</taxon>
        <taxon>Clostridia</taxon>
        <taxon>Lachnospirales</taxon>
        <taxon>Lachnospiraceae</taxon>
        <taxon>Blautia</taxon>
    </lineage>
</organism>
<protein>
    <recommendedName>
        <fullName evidence="2">Stage 0 sporulation protein A homolog</fullName>
    </recommendedName>
</protein>
<dbReference type="InterPro" id="IPR011006">
    <property type="entry name" value="CheY-like_superfamily"/>
</dbReference>
<dbReference type="Pfam" id="PF00072">
    <property type="entry name" value="Response_reg"/>
    <property type="match status" value="1"/>
</dbReference>
<evidence type="ECO:0000256" key="9">
    <source>
        <dbReference type="ARBA" id="ARBA00024867"/>
    </source>
</evidence>
<keyword evidence="6" id="KW-0805">Transcription regulation</keyword>
<reference evidence="14" key="1">
    <citation type="journal article" date="2021" name="PeerJ">
        <title>Extensive microbial diversity within the chicken gut microbiome revealed by metagenomics and culture.</title>
        <authorList>
            <person name="Gilroy R."/>
            <person name="Ravi A."/>
            <person name="Getino M."/>
            <person name="Pursley I."/>
            <person name="Horton D.L."/>
            <person name="Alikhan N.F."/>
            <person name="Baker D."/>
            <person name="Gharbi K."/>
            <person name="Hall N."/>
            <person name="Watson M."/>
            <person name="Adriaenssens E.M."/>
            <person name="Foster-Nyarko E."/>
            <person name="Jarju S."/>
            <person name="Secka A."/>
            <person name="Antonio M."/>
            <person name="Oren A."/>
            <person name="Chaudhuri R.R."/>
            <person name="La Ragione R."/>
            <person name="Hildebrand F."/>
            <person name="Pallen M.J."/>
        </authorList>
    </citation>
    <scope>NUCLEOTIDE SEQUENCE</scope>
    <source>
        <strain evidence="14">CHK195-9823</strain>
    </source>
</reference>
<evidence type="ECO:0000256" key="2">
    <source>
        <dbReference type="ARBA" id="ARBA00018672"/>
    </source>
</evidence>
<keyword evidence="4 10" id="KW-0597">Phosphoprotein</keyword>
<evidence type="ECO:0000259" key="12">
    <source>
        <dbReference type="PROSITE" id="PS01124"/>
    </source>
</evidence>
<dbReference type="InterPro" id="IPR009057">
    <property type="entry name" value="Homeodomain-like_sf"/>
</dbReference>
<reference evidence="14" key="2">
    <citation type="submission" date="2021-04" db="EMBL/GenBank/DDBJ databases">
        <authorList>
            <person name="Gilroy R."/>
        </authorList>
    </citation>
    <scope>NUCLEOTIDE SEQUENCE</scope>
    <source>
        <strain evidence="14">CHK195-9823</strain>
    </source>
</reference>
<feature type="coiled-coil region" evidence="11">
    <location>
        <begin position="109"/>
        <end position="136"/>
    </location>
</feature>
<evidence type="ECO:0000256" key="7">
    <source>
        <dbReference type="ARBA" id="ARBA00023125"/>
    </source>
</evidence>
<keyword evidence="8" id="KW-0804">Transcription</keyword>
<dbReference type="SMART" id="SM00342">
    <property type="entry name" value="HTH_ARAC"/>
    <property type="match status" value="1"/>
</dbReference>
<dbReference type="InterPro" id="IPR051552">
    <property type="entry name" value="HptR"/>
</dbReference>
<dbReference type="GO" id="GO:0043565">
    <property type="term" value="F:sequence-specific DNA binding"/>
    <property type="evidence" value="ECO:0007669"/>
    <property type="project" value="InterPro"/>
</dbReference>
<dbReference type="SMART" id="SM00448">
    <property type="entry name" value="REC"/>
    <property type="match status" value="1"/>
</dbReference>
<evidence type="ECO:0000256" key="10">
    <source>
        <dbReference type="PROSITE-ProRule" id="PRU00169"/>
    </source>
</evidence>
<dbReference type="InterPro" id="IPR001789">
    <property type="entry name" value="Sig_transdc_resp-reg_receiver"/>
</dbReference>
<comment type="caution">
    <text evidence="14">The sequence shown here is derived from an EMBL/GenBank/DDBJ whole genome shotgun (WGS) entry which is preliminary data.</text>
</comment>
<evidence type="ECO:0000256" key="8">
    <source>
        <dbReference type="ARBA" id="ARBA00023163"/>
    </source>
</evidence>
<feature type="domain" description="Response regulatory" evidence="13">
    <location>
        <begin position="3"/>
        <end position="120"/>
    </location>
</feature>
<dbReference type="EMBL" id="DXIQ01000106">
    <property type="protein sequence ID" value="HIV40242.1"/>
    <property type="molecule type" value="Genomic_DNA"/>
</dbReference>
<dbReference type="Gene3D" id="3.40.50.2300">
    <property type="match status" value="1"/>
</dbReference>
<name>A0A9D1PHA2_9FIRM</name>
<dbReference type="SUPFAM" id="SSF52172">
    <property type="entry name" value="CheY-like"/>
    <property type="match status" value="1"/>
</dbReference>
<evidence type="ECO:0000259" key="13">
    <source>
        <dbReference type="PROSITE" id="PS50110"/>
    </source>
</evidence>
<dbReference type="GO" id="GO:0003700">
    <property type="term" value="F:DNA-binding transcription factor activity"/>
    <property type="evidence" value="ECO:0007669"/>
    <property type="project" value="InterPro"/>
</dbReference>
<proteinExistence type="predicted"/>
<dbReference type="AlphaFoldDB" id="A0A9D1PHA2"/>
<dbReference type="Pfam" id="PF12833">
    <property type="entry name" value="HTH_18"/>
    <property type="match status" value="1"/>
</dbReference>
<evidence type="ECO:0000256" key="1">
    <source>
        <dbReference type="ARBA" id="ARBA00004496"/>
    </source>
</evidence>
<dbReference type="GO" id="GO:0000160">
    <property type="term" value="P:phosphorelay signal transduction system"/>
    <property type="evidence" value="ECO:0007669"/>
    <property type="project" value="UniProtKB-KW"/>
</dbReference>
<keyword evidence="11" id="KW-0175">Coiled coil</keyword>
<evidence type="ECO:0000256" key="5">
    <source>
        <dbReference type="ARBA" id="ARBA00023012"/>
    </source>
</evidence>
<dbReference type="GO" id="GO:0005737">
    <property type="term" value="C:cytoplasm"/>
    <property type="evidence" value="ECO:0007669"/>
    <property type="project" value="UniProtKB-SubCell"/>
</dbReference>